<protein>
    <submittedName>
        <fullName evidence="7">Response regulator transcription factor</fullName>
    </submittedName>
</protein>
<dbReference type="EMBL" id="CP128399">
    <property type="protein sequence ID" value="WJW66030.1"/>
    <property type="molecule type" value="Genomic_DNA"/>
</dbReference>
<dbReference type="GO" id="GO:0000160">
    <property type="term" value="P:phosphorelay signal transduction system"/>
    <property type="evidence" value="ECO:0007669"/>
    <property type="project" value="InterPro"/>
</dbReference>
<dbReference type="Pfam" id="PF00196">
    <property type="entry name" value="GerE"/>
    <property type="match status" value="1"/>
</dbReference>
<feature type="domain" description="Response regulatory" evidence="6">
    <location>
        <begin position="3"/>
        <end position="110"/>
    </location>
</feature>
<dbReference type="PROSITE" id="PS50043">
    <property type="entry name" value="HTH_LUXR_2"/>
    <property type="match status" value="1"/>
</dbReference>
<dbReference type="AlphaFoldDB" id="A0A8T7M2Q0"/>
<dbReference type="Gene3D" id="3.40.50.2300">
    <property type="match status" value="1"/>
</dbReference>
<dbReference type="InterPro" id="IPR000792">
    <property type="entry name" value="Tscrpt_reg_LuxR_C"/>
</dbReference>
<keyword evidence="3" id="KW-0804">Transcription</keyword>
<reference evidence="7 9" key="1">
    <citation type="submission" date="2020-06" db="EMBL/GenBank/DDBJ databases">
        <title>Anoxygenic phototrophic Chloroflexota member uses a Type I reaction center.</title>
        <authorList>
            <person name="Tsuji J.M."/>
            <person name="Shaw N.A."/>
            <person name="Nagashima S."/>
            <person name="Venkiteswaran J."/>
            <person name="Schiff S.L."/>
            <person name="Hanada S."/>
            <person name="Tank M."/>
            <person name="Neufeld J.D."/>
        </authorList>
    </citation>
    <scope>NUCLEOTIDE SEQUENCE [LARGE SCALE GENOMIC DNA]</scope>
    <source>
        <strain evidence="7">L227-S17</strain>
    </source>
</reference>
<dbReference type="GO" id="GO:0006355">
    <property type="term" value="P:regulation of DNA-templated transcription"/>
    <property type="evidence" value="ECO:0007669"/>
    <property type="project" value="InterPro"/>
</dbReference>
<evidence type="ECO:0000313" key="9">
    <source>
        <dbReference type="Proteomes" id="UP000521676"/>
    </source>
</evidence>
<dbReference type="SMART" id="SM00421">
    <property type="entry name" value="HTH_LUXR"/>
    <property type="match status" value="1"/>
</dbReference>
<dbReference type="PANTHER" id="PTHR44688">
    <property type="entry name" value="DNA-BINDING TRANSCRIPTIONAL ACTIVATOR DEVR_DOSR"/>
    <property type="match status" value="1"/>
</dbReference>
<dbReference type="RefSeq" id="WP_341467913.1">
    <property type="nucleotide sequence ID" value="NZ_CP128399.1"/>
</dbReference>
<dbReference type="Proteomes" id="UP000521676">
    <property type="component" value="Unassembled WGS sequence"/>
</dbReference>
<dbReference type="PRINTS" id="PR00038">
    <property type="entry name" value="HTHLUXR"/>
</dbReference>
<feature type="domain" description="HTH luxR-type" evidence="5">
    <location>
        <begin position="136"/>
        <end position="201"/>
    </location>
</feature>
<keyword evidence="2" id="KW-0238">DNA-binding</keyword>
<evidence type="ECO:0000256" key="1">
    <source>
        <dbReference type="ARBA" id="ARBA00023015"/>
    </source>
</evidence>
<feature type="modified residue" description="4-aspartylphosphate" evidence="4">
    <location>
        <position position="50"/>
    </location>
</feature>
<keyword evidence="4" id="KW-0597">Phosphoprotein</keyword>
<gene>
    <name evidence="7" type="ORF">HXX08_12335</name>
    <name evidence="8" type="ORF">OZ401_001812</name>
</gene>
<evidence type="ECO:0000259" key="5">
    <source>
        <dbReference type="PROSITE" id="PS50043"/>
    </source>
</evidence>
<accession>A0A8T7M2Q0</accession>
<name>A0A8T7M2Q0_9CHLR</name>
<organism evidence="7 9">
    <name type="scientific">Candidatus Chlorohelix allophototropha</name>
    <dbReference type="NCBI Taxonomy" id="3003348"/>
    <lineage>
        <taxon>Bacteria</taxon>
        <taxon>Bacillati</taxon>
        <taxon>Chloroflexota</taxon>
        <taxon>Chloroflexia</taxon>
        <taxon>Candidatus Chloroheliales</taxon>
        <taxon>Candidatus Chloroheliaceae</taxon>
        <taxon>Candidatus Chlorohelix</taxon>
    </lineage>
</organism>
<evidence type="ECO:0000313" key="7">
    <source>
        <dbReference type="EMBL" id="NWJ46660.1"/>
    </source>
</evidence>
<sequence>MLRAFIVAATPVLRSGLRAMLNSPGIEVVGDAPSLAAAPDLHSASVVVVDERLLDDVLRGIEGERGMAVLALADDERSATSLRILNLRGWGIVLPDAPPDELQAAVMAVGQGLVVLPPALAERMLNRLPVSLSEQNTPLDEPLTPREMQVLDWLGQGLSNKLIARQLQISEHTVKFHISSVYAKLGVSSRTEAVRRGSQLGIITQ</sequence>
<reference evidence="8" key="2">
    <citation type="journal article" date="2024" name="Nature">
        <title>Anoxygenic phototroph of the Chloroflexota uses a type I reaction centre.</title>
        <authorList>
            <person name="Tsuji J.M."/>
            <person name="Shaw N.A."/>
            <person name="Nagashima S."/>
            <person name="Venkiteswaran J.J."/>
            <person name="Schiff S.L."/>
            <person name="Watanabe T."/>
            <person name="Fukui M."/>
            <person name="Hanada S."/>
            <person name="Tank M."/>
            <person name="Neufeld J.D."/>
        </authorList>
    </citation>
    <scope>NUCLEOTIDE SEQUENCE</scope>
    <source>
        <strain evidence="8">L227-S17</strain>
    </source>
</reference>
<keyword evidence="10" id="KW-1185">Reference proteome</keyword>
<dbReference type="PROSITE" id="PS50110">
    <property type="entry name" value="RESPONSE_REGULATORY"/>
    <property type="match status" value="1"/>
</dbReference>
<evidence type="ECO:0000313" key="10">
    <source>
        <dbReference type="Proteomes" id="UP001431572"/>
    </source>
</evidence>
<evidence type="ECO:0000256" key="2">
    <source>
        <dbReference type="ARBA" id="ARBA00023125"/>
    </source>
</evidence>
<evidence type="ECO:0000259" key="6">
    <source>
        <dbReference type="PROSITE" id="PS50110"/>
    </source>
</evidence>
<dbReference type="SUPFAM" id="SSF46894">
    <property type="entry name" value="C-terminal effector domain of the bipartite response regulators"/>
    <property type="match status" value="1"/>
</dbReference>
<dbReference type="SUPFAM" id="SSF52172">
    <property type="entry name" value="CheY-like"/>
    <property type="match status" value="1"/>
</dbReference>
<dbReference type="Proteomes" id="UP001431572">
    <property type="component" value="Chromosome 1"/>
</dbReference>
<dbReference type="PROSITE" id="PS00622">
    <property type="entry name" value="HTH_LUXR_1"/>
    <property type="match status" value="1"/>
</dbReference>
<dbReference type="CDD" id="cd06170">
    <property type="entry name" value="LuxR_C_like"/>
    <property type="match status" value="1"/>
</dbReference>
<evidence type="ECO:0000313" key="8">
    <source>
        <dbReference type="EMBL" id="WJW66030.1"/>
    </source>
</evidence>
<dbReference type="InterPro" id="IPR011006">
    <property type="entry name" value="CheY-like_superfamily"/>
</dbReference>
<dbReference type="EMBL" id="JACATZ010000001">
    <property type="protein sequence ID" value="NWJ46660.1"/>
    <property type="molecule type" value="Genomic_DNA"/>
</dbReference>
<dbReference type="PANTHER" id="PTHR44688:SF25">
    <property type="entry name" value="HTH LUXR-TYPE DOMAIN-CONTAINING PROTEIN"/>
    <property type="match status" value="1"/>
</dbReference>
<keyword evidence="1" id="KW-0805">Transcription regulation</keyword>
<evidence type="ECO:0000256" key="3">
    <source>
        <dbReference type="ARBA" id="ARBA00023163"/>
    </source>
</evidence>
<proteinExistence type="predicted"/>
<dbReference type="InterPro" id="IPR001789">
    <property type="entry name" value="Sig_transdc_resp-reg_receiver"/>
</dbReference>
<dbReference type="InterPro" id="IPR016032">
    <property type="entry name" value="Sig_transdc_resp-reg_C-effctor"/>
</dbReference>
<evidence type="ECO:0000256" key="4">
    <source>
        <dbReference type="PROSITE-ProRule" id="PRU00169"/>
    </source>
</evidence>
<dbReference type="GO" id="GO:0003677">
    <property type="term" value="F:DNA binding"/>
    <property type="evidence" value="ECO:0007669"/>
    <property type="project" value="UniProtKB-KW"/>
</dbReference>